<organism evidence="1 4">
    <name type="scientific">Chryseobacterium culicis</name>
    <dbReference type="NCBI Taxonomy" id="680127"/>
    <lineage>
        <taxon>Bacteria</taxon>
        <taxon>Pseudomonadati</taxon>
        <taxon>Bacteroidota</taxon>
        <taxon>Flavobacteriia</taxon>
        <taxon>Flavobacteriales</taxon>
        <taxon>Weeksellaceae</taxon>
        <taxon>Chryseobacterium group</taxon>
        <taxon>Chryseobacterium</taxon>
    </lineage>
</organism>
<dbReference type="AlphaFoldDB" id="A0A2S9CQ49"/>
<protein>
    <recommendedName>
        <fullName evidence="5">Lipoprotein</fullName>
    </recommendedName>
</protein>
<keyword evidence="3" id="KW-1185">Reference proteome</keyword>
<sequence>MKLHNNKYFLFFYLIILVLLYSCKNLSVEYYYDDRTEKTSNEKVAEDEYFKDIPKEYQKTDNDILLLFNGAAFKGKTIIINNKDSINFKSVSESGCYGVTYKKVNKSVKKIRLSIDGKKDIIIPFINGYDYIDIGDAKKDKWGVGYSKILPSYFCM</sequence>
<reference evidence="3 4" key="1">
    <citation type="submission" date="2017-09" db="EMBL/GenBank/DDBJ databases">
        <title>Genomic, metabolic, and phenotypic characteristics of bacterial isolates from the natural microbiome of the model nematode Caenorhabditis elegans.</title>
        <authorList>
            <person name="Zimmermann J."/>
            <person name="Obeng N."/>
            <person name="Yang W."/>
            <person name="Obeng O."/>
            <person name="Kissoyan K."/>
            <person name="Pees B."/>
            <person name="Dirksen P."/>
            <person name="Hoppner M."/>
            <person name="Franke A."/>
            <person name="Rosenstiel P."/>
            <person name="Leippe M."/>
            <person name="Dierking K."/>
            <person name="Kaleta C."/>
            <person name="Schulenburg H."/>
        </authorList>
    </citation>
    <scope>NUCLEOTIDE SEQUENCE [LARGE SCALE GENOMIC DNA]</scope>
    <source>
        <strain evidence="1 4">MYb25</strain>
        <strain evidence="2 3">MYb44</strain>
    </source>
</reference>
<dbReference type="RefSeq" id="WP_105683727.1">
    <property type="nucleotide sequence ID" value="NZ_JBBGZD010000003.1"/>
</dbReference>
<dbReference type="OrthoDB" id="1256745at2"/>
<dbReference type="Proteomes" id="UP000238534">
    <property type="component" value="Unassembled WGS sequence"/>
</dbReference>
<dbReference type="Proteomes" id="UP000238325">
    <property type="component" value="Unassembled WGS sequence"/>
</dbReference>
<proteinExistence type="predicted"/>
<evidence type="ECO:0000313" key="2">
    <source>
        <dbReference type="EMBL" id="PRB88996.1"/>
    </source>
</evidence>
<evidence type="ECO:0000313" key="4">
    <source>
        <dbReference type="Proteomes" id="UP000238534"/>
    </source>
</evidence>
<name>A0A2S9CQ49_CHRCI</name>
<dbReference type="EMBL" id="PCPH01000004">
    <property type="protein sequence ID" value="PRB88996.1"/>
    <property type="molecule type" value="Genomic_DNA"/>
</dbReference>
<dbReference type="PROSITE" id="PS51257">
    <property type="entry name" value="PROKAR_LIPOPROTEIN"/>
    <property type="match status" value="1"/>
</dbReference>
<comment type="caution">
    <text evidence="1">The sequence shown here is derived from an EMBL/GenBank/DDBJ whole genome shotgun (WGS) entry which is preliminary data.</text>
</comment>
<evidence type="ECO:0000313" key="1">
    <source>
        <dbReference type="EMBL" id="PRB82621.1"/>
    </source>
</evidence>
<dbReference type="EMBL" id="PCPP01000003">
    <property type="protein sequence ID" value="PRB82621.1"/>
    <property type="molecule type" value="Genomic_DNA"/>
</dbReference>
<accession>A0A2S9CQ49</accession>
<evidence type="ECO:0008006" key="5">
    <source>
        <dbReference type="Google" id="ProtNLM"/>
    </source>
</evidence>
<gene>
    <name evidence="1" type="ORF">CQ022_18220</name>
    <name evidence="2" type="ORF">CQ033_17115</name>
</gene>
<evidence type="ECO:0000313" key="3">
    <source>
        <dbReference type="Proteomes" id="UP000238325"/>
    </source>
</evidence>